<evidence type="ECO:0000313" key="1">
    <source>
        <dbReference type="EMBL" id="MBJ2175793.1"/>
    </source>
</evidence>
<dbReference type="RefSeq" id="WP_198842448.1">
    <property type="nucleotide sequence ID" value="NZ_JAEHFJ010000009.1"/>
</dbReference>
<dbReference type="Proteomes" id="UP000623301">
    <property type="component" value="Unassembled WGS sequence"/>
</dbReference>
<reference evidence="1 2" key="1">
    <citation type="submission" date="2020-12" db="EMBL/GenBank/DDBJ databases">
        <title>Aureibaculum luteum sp. nov. and Aureibaculum flavum sp. nov., novel members of the family Flavobacteriaceae isolated from Antarctic intertidal sediments.</title>
        <authorList>
            <person name="He X."/>
            <person name="Zhang X."/>
        </authorList>
    </citation>
    <scope>NUCLEOTIDE SEQUENCE [LARGE SCALE GENOMIC DNA]</scope>
    <source>
        <strain evidence="1 2">A20</strain>
    </source>
</reference>
<name>A0ABS0WV25_9FLAO</name>
<proteinExistence type="predicted"/>
<accession>A0ABS0WV25</accession>
<comment type="caution">
    <text evidence="1">The sequence shown here is derived from an EMBL/GenBank/DDBJ whole genome shotgun (WGS) entry which is preliminary data.</text>
</comment>
<dbReference type="EMBL" id="JAEHFJ010000009">
    <property type="protein sequence ID" value="MBJ2175793.1"/>
    <property type="molecule type" value="Genomic_DNA"/>
</dbReference>
<keyword evidence="2" id="KW-1185">Reference proteome</keyword>
<evidence type="ECO:0000313" key="2">
    <source>
        <dbReference type="Proteomes" id="UP000623301"/>
    </source>
</evidence>
<organism evidence="1 2">
    <name type="scientific">Aureibaculum flavum</name>
    <dbReference type="NCBI Taxonomy" id="2795986"/>
    <lineage>
        <taxon>Bacteria</taxon>
        <taxon>Pseudomonadati</taxon>
        <taxon>Bacteroidota</taxon>
        <taxon>Flavobacteriia</taxon>
        <taxon>Flavobacteriales</taxon>
        <taxon>Flavobacteriaceae</taxon>
        <taxon>Aureibaculum</taxon>
    </lineage>
</organism>
<sequence length="274" mass="31308">MGLKGMFSKLLKGMTPAFDTEDYTYEQLKDMETKGYDVQELLEKYEKGENKHQLLERLRFEDVTIDISKIPNATNASRLIPFMNKRLNPDSDLIKKSISAPLMGKDKWKKNVEEGEVILSTVVQCAPQLWEVNEDIGYAMLVCALVENNEFKNNPLFLKTISKLLNDFRDAEELPTGLSEKMIQLHKDLDDPDSTFDLKIDQTLLDAYNVEFENKKVSSSDIRVATIGFSDSQNEKLPRKAVPSDGLLPFIAFKDRNEFHVNNYKVVHGSLYTA</sequence>
<protein>
    <submittedName>
        <fullName evidence="1">Uncharacterized protein</fullName>
    </submittedName>
</protein>
<gene>
    <name evidence="1" type="ORF">JBL43_16180</name>
</gene>